<evidence type="ECO:0000313" key="2">
    <source>
        <dbReference type="EMBL" id="AII13936.1"/>
    </source>
</evidence>
<dbReference type="EMBL" id="CP009043">
    <property type="protein sequence ID" value="AII13936.1"/>
    <property type="molecule type" value="Genomic_DNA"/>
</dbReference>
<dbReference type="GO" id="GO:0005975">
    <property type="term" value="P:carbohydrate metabolic process"/>
    <property type="evidence" value="ECO:0007669"/>
    <property type="project" value="InterPro"/>
</dbReference>
<organism evidence="2 3">
    <name type="scientific">Campylobacter iguaniorum</name>
    <dbReference type="NCBI Taxonomy" id="1244531"/>
    <lineage>
        <taxon>Bacteria</taxon>
        <taxon>Pseudomonadati</taxon>
        <taxon>Campylobacterota</taxon>
        <taxon>Epsilonproteobacteria</taxon>
        <taxon>Campylobacterales</taxon>
        <taxon>Campylobacteraceae</taxon>
        <taxon>Campylobacter</taxon>
    </lineage>
</organism>
<dbReference type="OrthoDB" id="5352625at2"/>
<accession>A0A076F7D6</accession>
<dbReference type="KEGG" id="caj:CIG1485E_0057"/>
<dbReference type="SUPFAM" id="SSF88713">
    <property type="entry name" value="Glycoside hydrolase/deacetylase"/>
    <property type="match status" value="1"/>
</dbReference>
<proteinExistence type="predicted"/>
<dbReference type="GO" id="GO:0016810">
    <property type="term" value="F:hydrolase activity, acting on carbon-nitrogen (but not peptide) bonds"/>
    <property type="evidence" value="ECO:0007669"/>
    <property type="project" value="InterPro"/>
</dbReference>
<reference evidence="3" key="1">
    <citation type="journal article" date="2014" name="Genome Announc.">
        <title>Complete Genome Sequence of Campylobacter iguaniorum Strain 1485ET, Isolated from a Bearded Dragon (Pogona vitticeps).</title>
        <authorList>
            <person name="Gilbert M.J."/>
            <person name="Miller W.G."/>
            <person name="Yee E."/>
            <person name="Kik M."/>
            <person name="Wagenaar J.A."/>
            <person name="Duim B."/>
        </authorList>
    </citation>
    <scope>NUCLEOTIDE SEQUENCE [LARGE SCALE GENOMIC DNA]</scope>
    <source>
        <strain evidence="3">1485E</strain>
    </source>
</reference>
<gene>
    <name evidence="2" type="ORF">CIG1485E_0057</name>
</gene>
<name>A0A076F7D6_9BACT</name>
<sequence length="323" mass="37948">MKKKIILTFDYELYLGKDSGTIDKCMLEPTQKILESLKRHNANGIFFIDANFLVILKQQCLSGYQMVKKQILDMLKNGNDIGLHIHPHWIDSYMISKDRWSFRSYENFRIHNLNKEQISSILKDSFKELDLICKEFSQHYKIDSFRAGGWCVQPFSSVKEILKEIGIKYDFSVLPGMKKNSLPRHYYDYSLTPNKPYWKFADDPLKEDSNGDFIEIPVTVTKLNIFSVLYNKRKIRAYSIYGNGKGAYSTSGFFELLKKIRIFIKYAFSSDYMSFDVFVKNMINTNKELIVYVAHPKNFSSESFLILKYCCENYNVIKYKDIV</sequence>
<dbReference type="InterPro" id="IPR002509">
    <property type="entry name" value="NODB_dom"/>
</dbReference>
<protein>
    <recommendedName>
        <fullName evidence="1">NodB homology domain-containing protein</fullName>
    </recommendedName>
</protein>
<dbReference type="HOGENOM" id="CLU_062597_0_0_7"/>
<evidence type="ECO:0000259" key="1">
    <source>
        <dbReference type="PROSITE" id="PS51677"/>
    </source>
</evidence>
<dbReference type="eggNOG" id="COG0726">
    <property type="taxonomic scope" value="Bacteria"/>
</dbReference>
<dbReference type="Gene3D" id="3.20.20.370">
    <property type="entry name" value="Glycoside hydrolase/deacetylase"/>
    <property type="match status" value="1"/>
</dbReference>
<dbReference type="PROSITE" id="PS51677">
    <property type="entry name" value="NODB"/>
    <property type="match status" value="1"/>
</dbReference>
<dbReference type="InterPro" id="IPR011330">
    <property type="entry name" value="Glyco_hydro/deAcase_b/a-brl"/>
</dbReference>
<dbReference type="AlphaFoldDB" id="A0A076F7D6"/>
<dbReference type="Proteomes" id="UP000028486">
    <property type="component" value="Chromosome"/>
</dbReference>
<keyword evidence="3" id="KW-1185">Reference proteome</keyword>
<feature type="domain" description="NodB homology" evidence="1">
    <location>
        <begin position="3"/>
        <end position="241"/>
    </location>
</feature>
<dbReference type="RefSeq" id="WP_038452486.1">
    <property type="nucleotide sequence ID" value="NZ_CP009043.1"/>
</dbReference>
<evidence type="ECO:0000313" key="3">
    <source>
        <dbReference type="Proteomes" id="UP000028486"/>
    </source>
</evidence>